<evidence type="ECO:0000259" key="13">
    <source>
        <dbReference type="Pfam" id="PF13359"/>
    </source>
</evidence>
<sequence>MLTTALIMAGLSLYNVPPQRRPRHFRNRDGFSVDFSDEEIQIQQTQYYGDLRPWLDKGTVSRVVQDTTAALCKRRNEFIRWPRSDAEKNKKKTGNYRIGGFPNVIGAIDGTHIRIQAPTTDEASYVNRKGYHSINVQAVCDADDEETDVTFETILMFTTPLGFDPSPSVTF</sequence>
<dbReference type="InterPro" id="IPR027806">
    <property type="entry name" value="HARBI1_dom"/>
</dbReference>
<dbReference type="GO" id="GO:0005737">
    <property type="term" value="C:cytoplasm"/>
    <property type="evidence" value="ECO:0007669"/>
    <property type="project" value="UniProtKB-SubCell"/>
</dbReference>
<dbReference type="GO" id="GO:0005634">
    <property type="term" value="C:nucleus"/>
    <property type="evidence" value="ECO:0007669"/>
    <property type="project" value="UniProtKB-SubCell"/>
</dbReference>
<dbReference type="GO" id="GO:0046872">
    <property type="term" value="F:metal ion binding"/>
    <property type="evidence" value="ECO:0007669"/>
    <property type="project" value="UniProtKB-KW"/>
</dbReference>
<comment type="cofactor">
    <cofactor evidence="1">
        <name>a divalent metal cation</name>
        <dbReference type="ChEBI" id="CHEBI:60240"/>
    </cofactor>
</comment>
<evidence type="ECO:0000256" key="6">
    <source>
        <dbReference type="ARBA" id="ARBA00022490"/>
    </source>
</evidence>
<dbReference type="Pfam" id="PF13359">
    <property type="entry name" value="DDE_Tnp_4"/>
    <property type="match status" value="1"/>
</dbReference>
<name>A0A8S3TVX7_MYTED</name>
<keyword evidence="7" id="KW-0540">Nuclease</keyword>
<gene>
    <name evidence="14" type="ORF">MEDL_50218</name>
</gene>
<keyword evidence="8" id="KW-0479">Metal-binding</keyword>
<evidence type="ECO:0000256" key="4">
    <source>
        <dbReference type="ARBA" id="ARBA00006958"/>
    </source>
</evidence>
<evidence type="ECO:0000256" key="9">
    <source>
        <dbReference type="ARBA" id="ARBA00022801"/>
    </source>
</evidence>
<dbReference type="GO" id="GO:0004518">
    <property type="term" value="F:nuclease activity"/>
    <property type="evidence" value="ECO:0007669"/>
    <property type="project" value="UniProtKB-KW"/>
</dbReference>
<keyword evidence="6" id="KW-0963">Cytoplasm</keyword>
<dbReference type="AlphaFoldDB" id="A0A8S3TVX7"/>
<proteinExistence type="inferred from homology"/>
<dbReference type="OrthoDB" id="6155728at2759"/>
<evidence type="ECO:0000256" key="3">
    <source>
        <dbReference type="ARBA" id="ARBA00004496"/>
    </source>
</evidence>
<evidence type="ECO:0000256" key="10">
    <source>
        <dbReference type="ARBA" id="ARBA00023242"/>
    </source>
</evidence>
<dbReference type="EMBL" id="CAJPWZ010002404">
    <property type="protein sequence ID" value="CAG2237774.1"/>
    <property type="molecule type" value="Genomic_DNA"/>
</dbReference>
<dbReference type="GO" id="GO:0016787">
    <property type="term" value="F:hydrolase activity"/>
    <property type="evidence" value="ECO:0007669"/>
    <property type="project" value="UniProtKB-KW"/>
</dbReference>
<evidence type="ECO:0000256" key="2">
    <source>
        <dbReference type="ARBA" id="ARBA00004123"/>
    </source>
</evidence>
<feature type="domain" description="DDE Tnp4" evidence="13">
    <location>
        <begin position="108"/>
        <end position="149"/>
    </location>
</feature>
<keyword evidence="10" id="KW-0539">Nucleus</keyword>
<keyword evidence="9 14" id="KW-0378">Hydrolase</keyword>
<dbReference type="PANTHER" id="PTHR22930">
    <property type="match status" value="1"/>
</dbReference>
<dbReference type="PANTHER" id="PTHR22930:SF286">
    <property type="entry name" value="NUCLEASE HARBI1"/>
    <property type="match status" value="1"/>
</dbReference>
<dbReference type="InterPro" id="IPR026103">
    <property type="entry name" value="HARBI1_animal"/>
</dbReference>
<comment type="function">
    <text evidence="12">Transposase-derived protein that may have nuclease activity. Does not have transposase activity.</text>
</comment>
<dbReference type="PRINTS" id="PR02086">
    <property type="entry name" value="PUTNUCHARBI1"/>
</dbReference>
<keyword evidence="15" id="KW-1185">Reference proteome</keyword>
<evidence type="ECO:0000256" key="5">
    <source>
        <dbReference type="ARBA" id="ARBA00015519"/>
    </source>
</evidence>
<organism evidence="14 15">
    <name type="scientific">Mytilus edulis</name>
    <name type="common">Blue mussel</name>
    <dbReference type="NCBI Taxonomy" id="6550"/>
    <lineage>
        <taxon>Eukaryota</taxon>
        <taxon>Metazoa</taxon>
        <taxon>Spiralia</taxon>
        <taxon>Lophotrochozoa</taxon>
        <taxon>Mollusca</taxon>
        <taxon>Bivalvia</taxon>
        <taxon>Autobranchia</taxon>
        <taxon>Pteriomorphia</taxon>
        <taxon>Mytilida</taxon>
        <taxon>Mytiloidea</taxon>
        <taxon>Mytilidae</taxon>
        <taxon>Mytilinae</taxon>
        <taxon>Mytilus</taxon>
    </lineage>
</organism>
<protein>
    <recommendedName>
        <fullName evidence="5">Putative nuclease HARBI1</fullName>
    </recommendedName>
    <alternativeName>
        <fullName evidence="11">Harbinger transposase-derived nuclease</fullName>
    </alternativeName>
</protein>
<evidence type="ECO:0000256" key="7">
    <source>
        <dbReference type="ARBA" id="ARBA00022722"/>
    </source>
</evidence>
<comment type="similarity">
    <text evidence="4">Belongs to the HARBI1 family.</text>
</comment>
<evidence type="ECO:0000313" key="14">
    <source>
        <dbReference type="EMBL" id="CAG2237774.1"/>
    </source>
</evidence>
<evidence type="ECO:0000256" key="12">
    <source>
        <dbReference type="ARBA" id="ARBA00045850"/>
    </source>
</evidence>
<reference evidence="14" key="1">
    <citation type="submission" date="2021-03" db="EMBL/GenBank/DDBJ databases">
        <authorList>
            <person name="Bekaert M."/>
        </authorList>
    </citation>
    <scope>NUCLEOTIDE SEQUENCE</scope>
</reference>
<evidence type="ECO:0000256" key="1">
    <source>
        <dbReference type="ARBA" id="ARBA00001968"/>
    </source>
</evidence>
<comment type="caution">
    <text evidence="14">The sequence shown here is derived from an EMBL/GenBank/DDBJ whole genome shotgun (WGS) entry which is preliminary data.</text>
</comment>
<evidence type="ECO:0000256" key="11">
    <source>
        <dbReference type="ARBA" id="ARBA00030126"/>
    </source>
</evidence>
<dbReference type="InterPro" id="IPR045249">
    <property type="entry name" value="HARBI1-like"/>
</dbReference>
<comment type="subcellular location">
    <subcellularLocation>
        <location evidence="3">Cytoplasm</location>
    </subcellularLocation>
    <subcellularLocation>
        <location evidence="2">Nucleus</location>
    </subcellularLocation>
</comment>
<dbReference type="Proteomes" id="UP000683360">
    <property type="component" value="Unassembled WGS sequence"/>
</dbReference>
<evidence type="ECO:0000313" key="15">
    <source>
        <dbReference type="Proteomes" id="UP000683360"/>
    </source>
</evidence>
<evidence type="ECO:0000256" key="8">
    <source>
        <dbReference type="ARBA" id="ARBA00022723"/>
    </source>
</evidence>
<accession>A0A8S3TVX7</accession>